<protein>
    <submittedName>
        <fullName evidence="1">DUF3943 domain-containing protein</fullName>
    </submittedName>
</protein>
<sequence length="451" mass="52089">MSKRHFWRTAGEVVGFNIGLWAFDRYVQRGDFAYISFNTIKENFKHGFKWDNDKLGTNTFLHPYNGNLYFNAARANGFNFWQSELFAIGGSAMWEMFMEREYPSTNDIIATPIGGAAIGEVLFRASDALIDDRLSGSERFSREAAVFLLSPLRGLNRIITGEAWKVRPTRGRMFGTPNFAIRVSTGYKMLLYNSHFKELHQGAAVQIDAEYGDRFEVKSTKPYDYFTIKAQLQMLKTQPLLSQIEIKGRLLAREIFDSYRSKGSIGLYQHFDFYDSDTIDHIEKVPFKLGIPASVGVGFMFRDVERHRWTYDLFAHVNGIALGSILSDHYQTDERNYNWASGFSIKGGFNLVFGKDKLAFSLTHNFYRMFTWIGYKFGTDLRMVDYRILNVQGDASVASLNMTEFRADFKIWKKLFGTVLFTNYLRSSHYKFFPDVKSSSNSLELMLSYKF</sequence>
<dbReference type="EMBL" id="SRYB01000027">
    <property type="protein sequence ID" value="TGY77312.1"/>
    <property type="molecule type" value="Genomic_DNA"/>
</dbReference>
<proteinExistence type="predicted"/>
<accession>A0AC61RE60</accession>
<comment type="caution">
    <text evidence="1">The sequence shown here is derived from an EMBL/GenBank/DDBJ whole genome shotgun (WGS) entry which is preliminary data.</text>
</comment>
<dbReference type="Proteomes" id="UP000306319">
    <property type="component" value="Unassembled WGS sequence"/>
</dbReference>
<gene>
    <name evidence="1" type="ORF">E5331_15255</name>
</gene>
<name>A0AC61RE60_9BACT</name>
<reference evidence="1" key="1">
    <citation type="submission" date="2019-04" db="EMBL/GenBank/DDBJ databases">
        <title>Microbes associate with the intestines of laboratory mice.</title>
        <authorList>
            <person name="Navarre W."/>
            <person name="Wong E."/>
            <person name="Huang K."/>
            <person name="Tropini C."/>
            <person name="Ng K."/>
            <person name="Yu B."/>
        </authorList>
    </citation>
    <scope>NUCLEOTIDE SEQUENCE</scope>
    <source>
        <strain evidence="1">NM04_E33</strain>
    </source>
</reference>
<evidence type="ECO:0000313" key="2">
    <source>
        <dbReference type="Proteomes" id="UP000306319"/>
    </source>
</evidence>
<keyword evidence="2" id="KW-1185">Reference proteome</keyword>
<organism evidence="1 2">
    <name type="scientific">Lepagella muris</name>
    <dbReference type="NCBI Taxonomy" id="3032870"/>
    <lineage>
        <taxon>Bacteria</taxon>
        <taxon>Pseudomonadati</taxon>
        <taxon>Bacteroidota</taxon>
        <taxon>Bacteroidia</taxon>
        <taxon>Bacteroidales</taxon>
        <taxon>Muribaculaceae</taxon>
        <taxon>Lepagella</taxon>
    </lineage>
</organism>
<evidence type="ECO:0000313" key="1">
    <source>
        <dbReference type="EMBL" id="TGY77312.1"/>
    </source>
</evidence>